<evidence type="ECO:0000256" key="2">
    <source>
        <dbReference type="ARBA" id="ARBA00022553"/>
    </source>
</evidence>
<evidence type="ECO:0000256" key="7">
    <source>
        <dbReference type="PROSITE-ProRule" id="PRU00423"/>
    </source>
</evidence>
<keyword evidence="5" id="KW-0598">Phosphotransferase system</keyword>
<keyword evidence="10" id="KW-1185">Reference proteome</keyword>
<dbReference type="AlphaFoldDB" id="A0A097APN9"/>
<keyword evidence="1" id="KW-0813">Transport</keyword>
<evidence type="ECO:0000256" key="6">
    <source>
        <dbReference type="ARBA" id="ARBA00022777"/>
    </source>
</evidence>
<keyword evidence="2" id="KW-0597">Phosphoprotein</keyword>
<dbReference type="EMBL" id="CP009170">
    <property type="protein sequence ID" value="AIS51780.1"/>
    <property type="molecule type" value="Genomic_DNA"/>
</dbReference>
<keyword evidence="4 9" id="KW-0808">Transferase</keyword>
<dbReference type="KEGG" id="tki:TKV_c05840"/>
<dbReference type="InterPro" id="IPR036095">
    <property type="entry name" value="PTS_EIIB-like_sf"/>
</dbReference>
<keyword evidence="3" id="KW-0762">Sugar transport</keyword>
<evidence type="ECO:0000313" key="9">
    <source>
        <dbReference type="EMBL" id="AIS51780.1"/>
    </source>
</evidence>
<dbReference type="PROSITE" id="PS51100">
    <property type="entry name" value="PTS_EIIB_TYPE_3"/>
    <property type="match status" value="1"/>
</dbReference>
<dbReference type="RefSeq" id="WP_003870491.1">
    <property type="nucleotide sequence ID" value="NZ_CP009170.1"/>
</dbReference>
<reference evidence="10" key="1">
    <citation type="journal article" date="2015" name="Genome Announc.">
        <title>Whole-Genome Sequences of 80 Environmental and Clinical Isolates of Burkholderia pseudomallei.</title>
        <authorList>
            <person name="Johnson S.L."/>
            <person name="Baker A.L."/>
            <person name="Chain P.S."/>
            <person name="Currie B.J."/>
            <person name="Daligault H.E."/>
            <person name="Davenport K.W."/>
            <person name="Davis C.B."/>
            <person name="Inglis T.J."/>
            <person name="Kaestli M."/>
            <person name="Koren S."/>
            <person name="Mayo M."/>
            <person name="Merritt A.J."/>
            <person name="Price E.P."/>
            <person name="Sarovich D.S."/>
            <person name="Warner J."/>
            <person name="Rosovitz M.J."/>
        </authorList>
    </citation>
    <scope>NUCLEOTIDE SEQUENCE [LARGE SCALE GENOMIC DNA]</scope>
    <source>
        <strain evidence="10">DSM 2030</strain>
    </source>
</reference>
<sequence>MAIRGVILCSWGATSSALAKKVTDEAKKQGLDVVVDAGGTGEFKKKAEEYDVALLEPQVRHLKKEIESIASKYNIPVDIVDMQAFAMMDGKKILNQIIELAKKSGKEV</sequence>
<keyword evidence="6" id="KW-0418">Kinase</keyword>
<dbReference type="GO" id="GO:0008982">
    <property type="term" value="F:protein-N(PI)-phosphohistidine-sugar phosphotransferase activity"/>
    <property type="evidence" value="ECO:0007669"/>
    <property type="project" value="InterPro"/>
</dbReference>
<dbReference type="OrthoDB" id="9808134at2"/>
<accession>A0A097APN9</accession>
<dbReference type="InterPro" id="IPR051819">
    <property type="entry name" value="PTS_sugar-specific_EIIB"/>
</dbReference>
<dbReference type="InterPro" id="IPR003501">
    <property type="entry name" value="PTS_EIIB_2/3"/>
</dbReference>
<dbReference type="InterPro" id="IPR013012">
    <property type="entry name" value="PTS_EIIB_3"/>
</dbReference>
<dbReference type="HOGENOM" id="CLU_147323_2_1_9"/>
<evidence type="ECO:0000256" key="1">
    <source>
        <dbReference type="ARBA" id="ARBA00022448"/>
    </source>
</evidence>
<feature type="modified residue" description="Phosphocysteine; by EIIA" evidence="7">
    <location>
        <position position="9"/>
    </location>
</feature>
<organism evidence="9 10">
    <name type="scientific">Thermoanaerobacter kivui</name>
    <name type="common">Acetogenium kivui</name>
    <dbReference type="NCBI Taxonomy" id="2325"/>
    <lineage>
        <taxon>Bacteria</taxon>
        <taxon>Bacillati</taxon>
        <taxon>Bacillota</taxon>
        <taxon>Clostridia</taxon>
        <taxon>Thermoanaerobacterales</taxon>
        <taxon>Thermoanaerobacteraceae</taxon>
        <taxon>Thermoanaerobacter</taxon>
    </lineage>
</organism>
<dbReference type="EC" id="2.7.1.69" evidence="9"/>
<evidence type="ECO:0000313" key="10">
    <source>
        <dbReference type="Proteomes" id="UP000029669"/>
    </source>
</evidence>
<dbReference type="PANTHER" id="PTHR34581">
    <property type="entry name" value="PTS SYSTEM N,N'-DIACETYLCHITOBIOSE-SPECIFIC EIIB COMPONENT"/>
    <property type="match status" value="1"/>
</dbReference>
<dbReference type="CDD" id="cd05564">
    <property type="entry name" value="PTS_IIB_chitobiose_lichenan"/>
    <property type="match status" value="1"/>
</dbReference>
<dbReference type="SUPFAM" id="SSF52794">
    <property type="entry name" value="PTS system IIB component-like"/>
    <property type="match status" value="1"/>
</dbReference>
<evidence type="ECO:0000256" key="5">
    <source>
        <dbReference type="ARBA" id="ARBA00022683"/>
    </source>
</evidence>
<proteinExistence type="predicted"/>
<evidence type="ECO:0000256" key="4">
    <source>
        <dbReference type="ARBA" id="ARBA00022679"/>
    </source>
</evidence>
<dbReference type="Proteomes" id="UP000029669">
    <property type="component" value="Chromosome"/>
</dbReference>
<dbReference type="eggNOG" id="COG1440">
    <property type="taxonomic scope" value="Bacteria"/>
</dbReference>
<dbReference type="Gene3D" id="3.40.50.2300">
    <property type="match status" value="1"/>
</dbReference>
<dbReference type="STRING" id="2325.TKV_c05840"/>
<dbReference type="GO" id="GO:0009401">
    <property type="term" value="P:phosphoenolpyruvate-dependent sugar phosphotransferase system"/>
    <property type="evidence" value="ECO:0007669"/>
    <property type="project" value="UniProtKB-KW"/>
</dbReference>
<name>A0A097APN9_THEKI</name>
<dbReference type="PANTHER" id="PTHR34581:SF2">
    <property type="entry name" value="PTS SYSTEM N,N'-DIACETYLCHITOBIOSE-SPECIFIC EIIB COMPONENT"/>
    <property type="match status" value="1"/>
</dbReference>
<dbReference type="GO" id="GO:0016301">
    <property type="term" value="F:kinase activity"/>
    <property type="evidence" value="ECO:0007669"/>
    <property type="project" value="UniProtKB-KW"/>
</dbReference>
<protein>
    <submittedName>
        <fullName evidence="9">Phosphotransferase system cellobiose-specific component IIB</fullName>
        <ecNumber evidence="9">2.7.1.69</ecNumber>
    </submittedName>
</protein>
<dbReference type="Pfam" id="PF02302">
    <property type="entry name" value="PTS_IIB"/>
    <property type="match status" value="1"/>
</dbReference>
<evidence type="ECO:0000256" key="3">
    <source>
        <dbReference type="ARBA" id="ARBA00022597"/>
    </source>
</evidence>
<evidence type="ECO:0000259" key="8">
    <source>
        <dbReference type="PROSITE" id="PS51100"/>
    </source>
</evidence>
<feature type="domain" description="PTS EIIB type-3" evidence="8">
    <location>
        <begin position="2"/>
        <end position="107"/>
    </location>
</feature>
<gene>
    <name evidence="9" type="ORF">TKV_c05840</name>
</gene>